<comment type="caution">
    <text evidence="8">The sequence shown here is derived from an EMBL/GenBank/DDBJ whole genome shotgun (WGS) entry which is preliminary data.</text>
</comment>
<dbReference type="EC" id="1.5.1.3" evidence="2"/>
<dbReference type="GO" id="GO:0046654">
    <property type="term" value="P:tetrahydrofolate biosynthetic process"/>
    <property type="evidence" value="ECO:0007669"/>
    <property type="project" value="InterPro"/>
</dbReference>
<evidence type="ECO:0000259" key="7">
    <source>
        <dbReference type="PROSITE" id="PS51330"/>
    </source>
</evidence>
<comment type="catalytic activity">
    <reaction evidence="6">
        <text>(6S)-5,6,7,8-tetrahydrofolate + NADP(+) = 7,8-dihydrofolate + NADPH + H(+)</text>
        <dbReference type="Rhea" id="RHEA:15009"/>
        <dbReference type="ChEBI" id="CHEBI:15378"/>
        <dbReference type="ChEBI" id="CHEBI:57451"/>
        <dbReference type="ChEBI" id="CHEBI:57453"/>
        <dbReference type="ChEBI" id="CHEBI:57783"/>
        <dbReference type="ChEBI" id="CHEBI:58349"/>
        <dbReference type="EC" id="1.5.1.3"/>
    </reaction>
</comment>
<dbReference type="PROSITE" id="PS51330">
    <property type="entry name" value="DHFR_2"/>
    <property type="match status" value="1"/>
</dbReference>
<keyword evidence="4" id="KW-0521">NADP</keyword>
<keyword evidence="5" id="KW-0560">Oxidoreductase</keyword>
<name>A0A814IBC9_ADIRI</name>
<keyword evidence="3" id="KW-0554">One-carbon metabolism</keyword>
<dbReference type="PANTHER" id="PTHR48069">
    <property type="entry name" value="DIHYDROFOLATE REDUCTASE"/>
    <property type="match status" value="1"/>
</dbReference>
<dbReference type="InterPro" id="IPR024072">
    <property type="entry name" value="DHFR-like_dom_sf"/>
</dbReference>
<evidence type="ECO:0000256" key="6">
    <source>
        <dbReference type="ARBA" id="ARBA00048873"/>
    </source>
</evidence>
<organism evidence="8 9">
    <name type="scientific">Adineta ricciae</name>
    <name type="common">Rotifer</name>
    <dbReference type="NCBI Taxonomy" id="249248"/>
    <lineage>
        <taxon>Eukaryota</taxon>
        <taxon>Metazoa</taxon>
        <taxon>Spiralia</taxon>
        <taxon>Gnathifera</taxon>
        <taxon>Rotifera</taxon>
        <taxon>Eurotatoria</taxon>
        <taxon>Bdelloidea</taxon>
        <taxon>Adinetida</taxon>
        <taxon>Adinetidae</taxon>
        <taxon>Adineta</taxon>
    </lineage>
</organism>
<dbReference type="Pfam" id="PF00186">
    <property type="entry name" value="DHFR_1"/>
    <property type="match status" value="1"/>
</dbReference>
<evidence type="ECO:0000313" key="8">
    <source>
        <dbReference type="EMBL" id="CAF1021622.1"/>
    </source>
</evidence>
<evidence type="ECO:0000256" key="1">
    <source>
        <dbReference type="ARBA" id="ARBA00004903"/>
    </source>
</evidence>
<evidence type="ECO:0000313" key="9">
    <source>
        <dbReference type="Proteomes" id="UP000663828"/>
    </source>
</evidence>
<dbReference type="GO" id="GO:0050661">
    <property type="term" value="F:NADP binding"/>
    <property type="evidence" value="ECO:0007669"/>
    <property type="project" value="InterPro"/>
</dbReference>
<evidence type="ECO:0000256" key="3">
    <source>
        <dbReference type="ARBA" id="ARBA00022563"/>
    </source>
</evidence>
<dbReference type="Proteomes" id="UP000663828">
    <property type="component" value="Unassembled WGS sequence"/>
</dbReference>
<dbReference type="SUPFAM" id="SSF53597">
    <property type="entry name" value="Dihydrofolate reductase-like"/>
    <property type="match status" value="1"/>
</dbReference>
<dbReference type="InterPro" id="IPR012259">
    <property type="entry name" value="DHFR"/>
</dbReference>
<evidence type="ECO:0000256" key="4">
    <source>
        <dbReference type="ARBA" id="ARBA00022857"/>
    </source>
</evidence>
<dbReference type="AlphaFoldDB" id="A0A814IBC9"/>
<dbReference type="GO" id="GO:0004146">
    <property type="term" value="F:dihydrofolate reductase activity"/>
    <property type="evidence" value="ECO:0007669"/>
    <property type="project" value="UniProtKB-EC"/>
</dbReference>
<evidence type="ECO:0000256" key="5">
    <source>
        <dbReference type="ARBA" id="ARBA00023002"/>
    </source>
</evidence>
<dbReference type="GO" id="GO:0005739">
    <property type="term" value="C:mitochondrion"/>
    <property type="evidence" value="ECO:0007669"/>
    <property type="project" value="TreeGrafter"/>
</dbReference>
<protein>
    <recommendedName>
        <fullName evidence="2">dihydrofolate reductase</fullName>
        <ecNumber evidence="2">1.5.1.3</ecNumber>
    </recommendedName>
</protein>
<dbReference type="GO" id="GO:0006730">
    <property type="term" value="P:one-carbon metabolic process"/>
    <property type="evidence" value="ECO:0007669"/>
    <property type="project" value="UniProtKB-KW"/>
</dbReference>
<gene>
    <name evidence="8" type="ORF">XAT740_LOCUS14265</name>
</gene>
<dbReference type="PRINTS" id="PR00070">
    <property type="entry name" value="DHFR"/>
</dbReference>
<dbReference type="GO" id="GO:0046452">
    <property type="term" value="P:dihydrofolate metabolic process"/>
    <property type="evidence" value="ECO:0007669"/>
    <property type="project" value="TreeGrafter"/>
</dbReference>
<keyword evidence="9" id="KW-1185">Reference proteome</keyword>
<evidence type="ECO:0000256" key="2">
    <source>
        <dbReference type="ARBA" id="ARBA00012856"/>
    </source>
</evidence>
<dbReference type="GO" id="GO:0046655">
    <property type="term" value="P:folic acid metabolic process"/>
    <property type="evidence" value="ECO:0007669"/>
    <property type="project" value="TreeGrafter"/>
</dbReference>
<dbReference type="PANTHER" id="PTHR48069:SF3">
    <property type="entry name" value="DIHYDROFOLATE REDUCTASE"/>
    <property type="match status" value="1"/>
</dbReference>
<comment type="pathway">
    <text evidence="1">Cofactor biosynthesis; tetrahydrofolate biosynthesis; 5,6,7,8-tetrahydrofolate from 7,8-dihydrofolate: step 1/1.</text>
</comment>
<dbReference type="InterPro" id="IPR001796">
    <property type="entry name" value="DHFR_dom"/>
</dbReference>
<dbReference type="EMBL" id="CAJNOR010000852">
    <property type="protein sequence ID" value="CAF1021622.1"/>
    <property type="molecule type" value="Genomic_DNA"/>
</dbReference>
<sequence length="201" mass="23496">MDRFLNIMMAMDAKNGMGINNTLPWKLNEDERWFLSISTTTKDPLKRNAVIIGRLTYESFCKYLTKSFVHWHFIVITSNSLESIKANYEQSHLDAVRSFDEAVRMARGFLDDPEKGIESVFVLGGVQPYEQAMASDLVHRIYLTRIFAEYSCDTYWSNLNLSQFRRIQRSKDEILAELDDQIIEENGVTYQFQVYEFDGKQ</sequence>
<feature type="domain" description="DHFR" evidence="7">
    <location>
        <begin position="4"/>
        <end position="197"/>
    </location>
</feature>
<accession>A0A814IBC9</accession>
<dbReference type="CDD" id="cd00209">
    <property type="entry name" value="DHFR"/>
    <property type="match status" value="1"/>
</dbReference>
<proteinExistence type="predicted"/>
<dbReference type="Gene3D" id="3.40.430.10">
    <property type="entry name" value="Dihydrofolate Reductase, subunit A"/>
    <property type="match status" value="1"/>
</dbReference>
<reference evidence="8" key="1">
    <citation type="submission" date="2021-02" db="EMBL/GenBank/DDBJ databases">
        <authorList>
            <person name="Nowell W R."/>
        </authorList>
    </citation>
    <scope>NUCLEOTIDE SEQUENCE</scope>
</reference>